<sequence length="86" mass="9778">MPATILCFPRVLRQPTLAERRRGERAAERRRIEQEVEAPIERLDALDGDPDAEPDHDGEAEPDECSVVPLHLYVARAPVRRIGRAR</sequence>
<name>A0A9X1YBC4_9PROT</name>
<evidence type="ECO:0000313" key="2">
    <source>
        <dbReference type="EMBL" id="MCK8787624.1"/>
    </source>
</evidence>
<comment type="caution">
    <text evidence="2">The sequence shown here is derived from an EMBL/GenBank/DDBJ whole genome shotgun (WGS) entry which is preliminary data.</text>
</comment>
<organism evidence="2 3">
    <name type="scientific">Roseomonas acroporae</name>
    <dbReference type="NCBI Taxonomy" id="2937791"/>
    <lineage>
        <taxon>Bacteria</taxon>
        <taxon>Pseudomonadati</taxon>
        <taxon>Pseudomonadota</taxon>
        <taxon>Alphaproteobacteria</taxon>
        <taxon>Acetobacterales</taxon>
        <taxon>Roseomonadaceae</taxon>
        <taxon>Roseomonas</taxon>
    </lineage>
</organism>
<feature type="region of interest" description="Disordered" evidence="1">
    <location>
        <begin position="18"/>
        <end position="65"/>
    </location>
</feature>
<gene>
    <name evidence="2" type="ORF">M0638_24975</name>
</gene>
<accession>A0A9X1YBC4</accession>
<evidence type="ECO:0000256" key="1">
    <source>
        <dbReference type="SAM" id="MobiDB-lite"/>
    </source>
</evidence>
<dbReference type="AlphaFoldDB" id="A0A9X1YBC4"/>
<dbReference type="EMBL" id="JALPRX010000135">
    <property type="protein sequence ID" value="MCK8787624.1"/>
    <property type="molecule type" value="Genomic_DNA"/>
</dbReference>
<proteinExistence type="predicted"/>
<evidence type="ECO:0000313" key="3">
    <source>
        <dbReference type="Proteomes" id="UP001139516"/>
    </source>
</evidence>
<feature type="compositionally biased region" description="Basic and acidic residues" evidence="1">
    <location>
        <begin position="18"/>
        <end position="45"/>
    </location>
</feature>
<protein>
    <submittedName>
        <fullName evidence="2">Uncharacterized protein</fullName>
    </submittedName>
</protein>
<reference evidence="2" key="1">
    <citation type="submission" date="2022-04" db="EMBL/GenBank/DDBJ databases">
        <title>Roseomonas acroporae sp. nov., isolated from coral Acropora digitifera.</title>
        <authorList>
            <person name="Sun H."/>
        </authorList>
    </citation>
    <scope>NUCLEOTIDE SEQUENCE</scope>
    <source>
        <strain evidence="2">NAR14</strain>
    </source>
</reference>
<dbReference type="Proteomes" id="UP001139516">
    <property type="component" value="Unassembled WGS sequence"/>
</dbReference>
<keyword evidence="3" id="KW-1185">Reference proteome</keyword>
<dbReference type="RefSeq" id="WP_248669674.1">
    <property type="nucleotide sequence ID" value="NZ_JALPRX010000135.1"/>
</dbReference>